<dbReference type="Gene3D" id="3.90.1110.10">
    <property type="entry name" value="RNA polymerase Rpb2, domain 2"/>
    <property type="match status" value="1"/>
</dbReference>
<feature type="domain" description="RNA polymerase Rpb2" evidence="13">
    <location>
        <begin position="416"/>
        <end position="484"/>
    </location>
</feature>
<dbReference type="InterPro" id="IPR042107">
    <property type="entry name" value="DNA-dir_RNA_pol_bsu_ext_1_sf"/>
</dbReference>
<dbReference type="InterPro" id="IPR014724">
    <property type="entry name" value="RNA_pol_RPB2_OB-fold"/>
</dbReference>
<dbReference type="Gene3D" id="2.40.50.100">
    <property type="match status" value="1"/>
</dbReference>
<dbReference type="Pfam" id="PF04561">
    <property type="entry name" value="RNA_pol_Rpb2_2"/>
    <property type="match status" value="1"/>
</dbReference>
<evidence type="ECO:0000256" key="4">
    <source>
        <dbReference type="ARBA" id="ARBA00023163"/>
    </source>
</evidence>
<evidence type="ECO:0000259" key="14">
    <source>
        <dbReference type="Pfam" id="PF10385"/>
    </source>
</evidence>
<dbReference type="RefSeq" id="WP_221024378.1">
    <property type="nucleotide sequence ID" value="NZ_JAIEZQ010000001.1"/>
</dbReference>
<keyword evidence="1 6" id="KW-0240">DNA-directed RNA polymerase</keyword>
<feature type="domain" description="RNA polymerase Rpb2" evidence="11">
    <location>
        <begin position="162"/>
        <end position="357"/>
    </location>
</feature>
<comment type="similarity">
    <text evidence="6 7">Belongs to the RNA polymerase beta chain family.</text>
</comment>
<feature type="domain" description="DNA-directed RNA polymerase beta subunit external 1" evidence="14">
    <location>
        <begin position="494"/>
        <end position="560"/>
    </location>
</feature>
<dbReference type="InterPro" id="IPR037034">
    <property type="entry name" value="RNA_pol_Rpb2_2_sf"/>
</dbReference>
<evidence type="ECO:0000256" key="8">
    <source>
        <dbReference type="RuleBase" id="RU363031"/>
    </source>
</evidence>
<comment type="catalytic activity">
    <reaction evidence="5 6 8">
        <text>RNA(n) + a ribonucleoside 5'-triphosphate = RNA(n+1) + diphosphate</text>
        <dbReference type="Rhea" id="RHEA:21248"/>
        <dbReference type="Rhea" id="RHEA-COMP:14527"/>
        <dbReference type="Rhea" id="RHEA-COMP:17342"/>
        <dbReference type="ChEBI" id="CHEBI:33019"/>
        <dbReference type="ChEBI" id="CHEBI:61557"/>
        <dbReference type="ChEBI" id="CHEBI:140395"/>
        <dbReference type="EC" id="2.7.7.6"/>
    </reaction>
</comment>
<dbReference type="Gene3D" id="2.40.50.150">
    <property type="match status" value="1"/>
</dbReference>
<evidence type="ECO:0000259" key="9">
    <source>
        <dbReference type="Pfam" id="PF00562"/>
    </source>
</evidence>
<evidence type="ECO:0000256" key="3">
    <source>
        <dbReference type="ARBA" id="ARBA00022695"/>
    </source>
</evidence>
<dbReference type="CDD" id="cd00653">
    <property type="entry name" value="RNA_pol_B_RPB2"/>
    <property type="match status" value="1"/>
</dbReference>
<dbReference type="NCBIfam" id="NF001616">
    <property type="entry name" value="PRK00405.1"/>
    <property type="match status" value="1"/>
</dbReference>
<dbReference type="Pfam" id="PF04565">
    <property type="entry name" value="RNA_pol_Rpb2_3"/>
    <property type="match status" value="1"/>
</dbReference>
<evidence type="ECO:0000259" key="12">
    <source>
        <dbReference type="Pfam" id="PF04563"/>
    </source>
</evidence>
<dbReference type="PROSITE" id="PS01166">
    <property type="entry name" value="RNA_POL_BETA"/>
    <property type="match status" value="1"/>
</dbReference>
<feature type="domain" description="DNA-directed RNA polymerase subunit 2 hybrid-binding" evidence="9">
    <location>
        <begin position="622"/>
        <end position="1039"/>
    </location>
</feature>
<evidence type="ECO:0000259" key="13">
    <source>
        <dbReference type="Pfam" id="PF04565"/>
    </source>
</evidence>
<comment type="caution">
    <text evidence="15">The sequence shown here is derived from an EMBL/GenBank/DDBJ whole genome shotgun (WGS) entry which is preliminary data.</text>
</comment>
<dbReference type="InterPro" id="IPR007121">
    <property type="entry name" value="RNA_pol_bsu_CS"/>
</dbReference>
<dbReference type="NCBIfam" id="TIGR02013">
    <property type="entry name" value="rpoB"/>
    <property type="match status" value="1"/>
</dbReference>
<sequence length="1153" mass="128513">MAASRNASNTLNPRRISFAKIDEPLEVPQLLALQTNSFDWLIGNERWQENVNQRLENGEDVSQKSGLQEIFEEISPIQDFSDTMSLSFENPVFYEPKYSVDECKEKDFTYSAPLYVSAEFMNNDTGEIKGQTVFMGDFPLMTNKGTFIINGTERVVVSQLVRSPGVYFERTADKTSDKDIYTAKVIPSRGAWLEFEIDKRDMVGVRLDRKRKQNVTVLLKALGWTNEQIREEFGEYESMMLTLEKDHTAGQDDALLDIYRKLRPGEPPTREAAQTLLENYYFNGKRYDLAKVGRYKINKKLGATEAFDQQTLTIDDIVATIKFIVALHDGKDELEMPAGPVEVRADDIDHFGNRRMRTVGELIQNQLRTGLARMERVVRERMTTQDVEAITPQSLINIRPVVAALKEFFGTSQLSQFMDQTNPIAGLTHKRRLSALGPGGLSRDRAGFEVRDVHPSHYGRMCPIETPEGPNIGLIGSLSTFGRINPFGFVETPYRKVEKGRVTDKIDYLTADEEDRFVIAQANAPLTEDKRFAEERVLVRQRHGEVDVIPRDEVDYMDVSPRQMVSVATALIPFLEHDDANRALMGSNMQRQAVPLIKSDAPLVGTGMEFRAAVDAGDVVVADKAGVVTAVSADAVEVMNDDGTYQLYRMQKFSRSNQGTCINQRPLVSEGQRLEVGSPLADGPCTDEGEMALGTNLLVAFMPWQGHNYEDAIILSQRLVQQDVLTSIHIEEHEVDARDTKLGPEEITRDIPNVSEEMLADLDERGIIRIGAEVTTGDILVGKVTPKGETELTPEERLLRAIFGEKAREVRDTSMKVPHGESGTVIGVRVFDREDGDELPPGVNQLVRVYVAQKRKISVGDKLAGRHGNKGVISKILPVEDMPFLEDGTPVDVVLNPLGVPGRMNIGQILEIHLGWLAKTGWEVEGDDEDWKKRLIQIHAESAPADSNVATPVFDGAREDEIVGLLGSTLPNRDGVRVVKENGKAQLFDGRSGEPFPDPVSVGYMYILKLHHLVDDKIHARSTGPYSMITQQPLGGKAQFGGQRFGEMEVWAMEAYGAAYALQELLTIKSDDVPGRVKVYEAIVKGENIPDSGIPESFKVLVKEMQSLCLNVEVLSQDGSAIEMRDAEEDVFRAAEELGIDLSRREPSSVEEV</sequence>
<dbReference type="InterPro" id="IPR037033">
    <property type="entry name" value="DNA-dir_RNAP_su2_hyb_sf"/>
</dbReference>
<dbReference type="Gene3D" id="3.90.1800.10">
    <property type="entry name" value="RNA polymerase alpha subunit dimerisation domain"/>
    <property type="match status" value="1"/>
</dbReference>
<dbReference type="PANTHER" id="PTHR20856">
    <property type="entry name" value="DNA-DIRECTED RNA POLYMERASE I SUBUNIT 2"/>
    <property type="match status" value="1"/>
</dbReference>
<keyword evidence="2 6" id="KW-0808">Transferase</keyword>
<dbReference type="GO" id="GO:0000428">
    <property type="term" value="C:DNA-directed RNA polymerase complex"/>
    <property type="evidence" value="ECO:0007669"/>
    <property type="project" value="UniProtKB-KW"/>
</dbReference>
<evidence type="ECO:0000256" key="5">
    <source>
        <dbReference type="ARBA" id="ARBA00048552"/>
    </source>
</evidence>
<dbReference type="InterPro" id="IPR007645">
    <property type="entry name" value="RNA_pol_Rpb2_3"/>
</dbReference>
<evidence type="ECO:0000256" key="2">
    <source>
        <dbReference type="ARBA" id="ARBA00022679"/>
    </source>
</evidence>
<comment type="function">
    <text evidence="6 8">DNA-dependent RNA polymerase catalyzes the transcription of DNA into RNA using the four ribonucleoside triphosphates as substrates.</text>
</comment>
<keyword evidence="16" id="KW-1185">Reference proteome</keyword>
<keyword evidence="4 6" id="KW-0804">Transcription</keyword>
<dbReference type="Gene3D" id="2.40.270.10">
    <property type="entry name" value="DNA-directed RNA polymerase, subunit 2, domain 6"/>
    <property type="match status" value="1"/>
</dbReference>
<dbReference type="EMBL" id="JAIEZQ010000001">
    <property type="protein sequence ID" value="MBY9074737.1"/>
    <property type="molecule type" value="Genomic_DNA"/>
</dbReference>
<evidence type="ECO:0000256" key="1">
    <source>
        <dbReference type="ARBA" id="ARBA00022478"/>
    </source>
</evidence>
<dbReference type="Pfam" id="PF04560">
    <property type="entry name" value="RNA_pol_Rpb2_7"/>
    <property type="match status" value="1"/>
</dbReference>
<dbReference type="GO" id="GO:0003899">
    <property type="term" value="F:DNA-directed RNA polymerase activity"/>
    <property type="evidence" value="ECO:0007669"/>
    <property type="project" value="UniProtKB-EC"/>
</dbReference>
<dbReference type="InterPro" id="IPR007120">
    <property type="entry name" value="DNA-dir_RNAP_su2_dom"/>
</dbReference>
<evidence type="ECO:0000256" key="7">
    <source>
        <dbReference type="RuleBase" id="RU000434"/>
    </source>
</evidence>
<dbReference type="Gene3D" id="3.90.1100.10">
    <property type="match status" value="1"/>
</dbReference>
<evidence type="ECO:0000259" key="11">
    <source>
        <dbReference type="Pfam" id="PF04561"/>
    </source>
</evidence>
<gene>
    <name evidence="6 15" type="primary">rpoB</name>
    <name evidence="15" type="ORF">K1X13_07895</name>
</gene>
<feature type="domain" description="RNA polymerase beta subunit protrusion" evidence="12">
    <location>
        <begin position="32"/>
        <end position="401"/>
    </location>
</feature>
<dbReference type="InterPro" id="IPR007644">
    <property type="entry name" value="RNA_pol_bsu_protrusion"/>
</dbReference>
<accession>A0ABS7RMH8</accession>
<dbReference type="Pfam" id="PF00562">
    <property type="entry name" value="RNA_pol_Rpb2_6"/>
    <property type="match status" value="1"/>
</dbReference>
<reference evidence="15 16" key="1">
    <citation type="submission" date="2021-08" db="EMBL/GenBank/DDBJ databases">
        <title>Nocardioides bacterium WL0053 sp. nov., isolated from the sediment.</title>
        <authorList>
            <person name="Wang L."/>
            <person name="Zhang D."/>
            <person name="Zhang A."/>
        </authorList>
    </citation>
    <scope>NUCLEOTIDE SEQUENCE [LARGE SCALE GENOMIC DNA]</scope>
    <source>
        <strain evidence="15 16">WL0053</strain>
    </source>
</reference>
<dbReference type="InterPro" id="IPR007642">
    <property type="entry name" value="RNA_pol_Rpb2_2"/>
</dbReference>
<feature type="domain" description="RNA polymerase Rpb2" evidence="10">
    <location>
        <begin position="1041"/>
        <end position="1115"/>
    </location>
</feature>
<keyword evidence="3 6" id="KW-0548">Nucleotidyltransferase</keyword>
<evidence type="ECO:0000313" key="16">
    <source>
        <dbReference type="Proteomes" id="UP000754710"/>
    </source>
</evidence>
<dbReference type="Pfam" id="PF10385">
    <property type="entry name" value="RNA_pol_Rpb2_45"/>
    <property type="match status" value="1"/>
</dbReference>
<dbReference type="InterPro" id="IPR010243">
    <property type="entry name" value="RNA_pol_bsu_bac"/>
</dbReference>
<name>A0ABS7RMH8_9ACTN</name>
<comment type="subunit">
    <text evidence="6 8">The RNAP catalytic core consists of 2 alpha, 1 beta, 1 beta' and 1 omega subunit. When a sigma factor is associated with the core the holoenzyme is formed, which can initiate transcription.</text>
</comment>
<protein>
    <recommendedName>
        <fullName evidence="6 8">DNA-directed RNA polymerase subunit beta</fullName>
        <shortName evidence="6">RNAP subunit beta</shortName>
        <ecNumber evidence="6 8">2.7.7.6</ecNumber>
    </recommendedName>
    <alternativeName>
        <fullName evidence="6">RNA polymerase subunit beta</fullName>
    </alternativeName>
    <alternativeName>
        <fullName evidence="6">Transcriptase subunit beta</fullName>
    </alternativeName>
</protein>
<organism evidence="15 16">
    <name type="scientific">Nocardioides jiangsuensis</name>
    <dbReference type="NCBI Taxonomy" id="2866161"/>
    <lineage>
        <taxon>Bacteria</taxon>
        <taxon>Bacillati</taxon>
        <taxon>Actinomycetota</taxon>
        <taxon>Actinomycetes</taxon>
        <taxon>Propionibacteriales</taxon>
        <taxon>Nocardioidaceae</taxon>
        <taxon>Nocardioides</taxon>
    </lineage>
</organism>
<dbReference type="SUPFAM" id="SSF64484">
    <property type="entry name" value="beta and beta-prime subunits of DNA dependent RNA-polymerase"/>
    <property type="match status" value="1"/>
</dbReference>
<dbReference type="InterPro" id="IPR019462">
    <property type="entry name" value="DNA-dir_RNA_pol_bsu_external_1"/>
</dbReference>
<dbReference type="Gene3D" id="2.30.150.10">
    <property type="entry name" value="DNA-directed RNA polymerase, beta subunit, external 1 domain"/>
    <property type="match status" value="1"/>
</dbReference>
<dbReference type="Proteomes" id="UP000754710">
    <property type="component" value="Unassembled WGS sequence"/>
</dbReference>
<dbReference type="InterPro" id="IPR015712">
    <property type="entry name" value="DNA-dir_RNA_pol_su2"/>
</dbReference>
<proteinExistence type="inferred from homology"/>
<dbReference type="Pfam" id="PF04563">
    <property type="entry name" value="RNA_pol_Rpb2_1"/>
    <property type="match status" value="1"/>
</dbReference>
<dbReference type="EC" id="2.7.7.6" evidence="6 8"/>
<dbReference type="HAMAP" id="MF_01321">
    <property type="entry name" value="RNApol_bact_RpoB"/>
    <property type="match status" value="1"/>
</dbReference>
<evidence type="ECO:0000256" key="6">
    <source>
        <dbReference type="HAMAP-Rule" id="MF_01321"/>
    </source>
</evidence>
<dbReference type="InterPro" id="IPR007641">
    <property type="entry name" value="RNA_pol_Rpb2_7"/>
</dbReference>
<evidence type="ECO:0000313" key="15">
    <source>
        <dbReference type="EMBL" id="MBY9074737.1"/>
    </source>
</evidence>
<evidence type="ECO:0000259" key="10">
    <source>
        <dbReference type="Pfam" id="PF04560"/>
    </source>
</evidence>